<evidence type="ECO:0000313" key="3">
    <source>
        <dbReference type="EMBL" id="TDO51702.1"/>
    </source>
</evidence>
<dbReference type="EMBL" id="SNWQ01000003">
    <property type="protein sequence ID" value="TDO51702.1"/>
    <property type="molecule type" value="Genomic_DNA"/>
</dbReference>
<gene>
    <name evidence="3" type="ORF">EV643_103441</name>
</gene>
<sequence length="188" mass="21092">MQKINHLLDLWEKRFEGLVADGKRSPTSLDTYRRAMKNHLRPALGEIRIGVPIGEAMAVLWSQVDLDAGTVDITHTIVRVRGEGLLRKTTKSKAGQRVLSLTDWATAALRKRHAAGIRLDDPIFPDSLGGFRDPTHVRRSLRTTLSTVGSTARRDLGLTLRALRRETSMSRKQVAETPHRGQRRSGMR</sequence>
<comment type="caution">
    <text evidence="3">The sequence shown here is derived from an EMBL/GenBank/DDBJ whole genome shotgun (WGS) entry which is preliminary data.</text>
</comment>
<evidence type="ECO:0000313" key="4">
    <source>
        <dbReference type="Proteomes" id="UP000295388"/>
    </source>
</evidence>
<dbReference type="OrthoDB" id="4326943at2"/>
<dbReference type="GO" id="GO:0003677">
    <property type="term" value="F:DNA binding"/>
    <property type="evidence" value="ECO:0007669"/>
    <property type="project" value="InterPro"/>
</dbReference>
<feature type="region of interest" description="Disordered" evidence="2">
    <location>
        <begin position="167"/>
        <end position="188"/>
    </location>
</feature>
<dbReference type="RefSeq" id="WP_133799607.1">
    <property type="nucleotide sequence ID" value="NZ_SNWQ01000003.1"/>
</dbReference>
<proteinExistence type="predicted"/>
<reference evidence="3 4" key="1">
    <citation type="submission" date="2019-03" db="EMBL/GenBank/DDBJ databases">
        <title>Genomic Encyclopedia of Type Strains, Phase III (KMG-III): the genomes of soil and plant-associated and newly described type strains.</title>
        <authorList>
            <person name="Whitman W."/>
        </authorList>
    </citation>
    <scope>NUCLEOTIDE SEQUENCE [LARGE SCALE GENOMIC DNA]</scope>
    <source>
        <strain evidence="3 4">VKM Ac-2527</strain>
    </source>
</reference>
<dbReference type="GO" id="GO:0006310">
    <property type="term" value="P:DNA recombination"/>
    <property type="evidence" value="ECO:0007669"/>
    <property type="project" value="UniProtKB-KW"/>
</dbReference>
<dbReference type="SUPFAM" id="SSF56349">
    <property type="entry name" value="DNA breaking-rejoining enzymes"/>
    <property type="match status" value="1"/>
</dbReference>
<organism evidence="3 4">
    <name type="scientific">Kribbella caucasensis</name>
    <dbReference type="NCBI Taxonomy" id="2512215"/>
    <lineage>
        <taxon>Bacteria</taxon>
        <taxon>Bacillati</taxon>
        <taxon>Actinomycetota</taxon>
        <taxon>Actinomycetes</taxon>
        <taxon>Propionibacteriales</taxon>
        <taxon>Kribbellaceae</taxon>
        <taxon>Kribbella</taxon>
    </lineage>
</organism>
<dbReference type="InterPro" id="IPR013762">
    <property type="entry name" value="Integrase-like_cat_sf"/>
</dbReference>
<evidence type="ECO:0000256" key="1">
    <source>
        <dbReference type="ARBA" id="ARBA00023172"/>
    </source>
</evidence>
<protein>
    <recommendedName>
        <fullName evidence="5">Phage integrase family protein</fullName>
    </recommendedName>
</protein>
<dbReference type="InterPro" id="IPR011010">
    <property type="entry name" value="DNA_brk_join_enz"/>
</dbReference>
<dbReference type="Proteomes" id="UP000295388">
    <property type="component" value="Unassembled WGS sequence"/>
</dbReference>
<keyword evidence="4" id="KW-1185">Reference proteome</keyword>
<dbReference type="AlphaFoldDB" id="A0A4V6PT71"/>
<name>A0A4V6PT71_9ACTN</name>
<evidence type="ECO:0000256" key="2">
    <source>
        <dbReference type="SAM" id="MobiDB-lite"/>
    </source>
</evidence>
<evidence type="ECO:0008006" key="5">
    <source>
        <dbReference type="Google" id="ProtNLM"/>
    </source>
</evidence>
<dbReference type="Gene3D" id="1.10.443.10">
    <property type="entry name" value="Intergrase catalytic core"/>
    <property type="match status" value="1"/>
</dbReference>
<dbReference type="GO" id="GO:0015074">
    <property type="term" value="P:DNA integration"/>
    <property type="evidence" value="ECO:0007669"/>
    <property type="project" value="InterPro"/>
</dbReference>
<feature type="compositionally biased region" description="Basic and acidic residues" evidence="2">
    <location>
        <begin position="167"/>
        <end position="179"/>
    </location>
</feature>
<accession>A0A4V6PT71</accession>
<keyword evidence="1" id="KW-0233">DNA recombination</keyword>